<dbReference type="Proteomes" id="UP000735302">
    <property type="component" value="Unassembled WGS sequence"/>
</dbReference>
<dbReference type="AlphaFoldDB" id="A0AAV3ZRW8"/>
<accession>A0AAV3ZRW8</accession>
<evidence type="ECO:0000313" key="4">
    <source>
        <dbReference type="Proteomes" id="UP000735302"/>
    </source>
</evidence>
<keyword evidence="1" id="KW-0472">Membrane</keyword>
<feature type="transmembrane region" description="Helical" evidence="1">
    <location>
        <begin position="32"/>
        <end position="54"/>
    </location>
</feature>
<protein>
    <submittedName>
        <fullName evidence="3">Uncharacterized protein</fullName>
    </submittedName>
</protein>
<proteinExistence type="predicted"/>
<keyword evidence="4" id="KW-1185">Reference proteome</keyword>
<sequence length="350" mass="38208">MASLCRTLLVAALALLIRVSEAQFPIGMGMGFGLGPGLGMGMGMGMGLGMGLGVMGPHYSSFFFDDDDDDDDYDDDNDYGTLRLTCNHNVTNRLDVVTDHMTATFKEVVHEDYDFDNGYNGYGYGYGSGYGSGYGRGYGHGGYYGNGYGYPRKKRSYHIKAEIQIKTSHRGHGSLVLTRMARVENGCSTDTLGAILSTFEDDDFDDDFFDDDDDDDFNGFNGFGGIGGFGGLGYGGLGGLSGGFGFGHHGHHHYYDDDDDDDDDRDNYGVLKNDIFLNKNTQTIYIDELKGFTRLRQLAGRGLAICADASFDFDWHSSCAGPYYGCCTLKYDDDDADIDNGYHNGNGHGY</sequence>
<reference evidence="3 4" key="1">
    <citation type="journal article" date="2021" name="Elife">
        <title>Chloroplast acquisition without the gene transfer in kleptoplastic sea slugs, Plakobranchus ocellatus.</title>
        <authorList>
            <person name="Maeda T."/>
            <person name="Takahashi S."/>
            <person name="Yoshida T."/>
            <person name="Shimamura S."/>
            <person name="Takaki Y."/>
            <person name="Nagai Y."/>
            <person name="Toyoda A."/>
            <person name="Suzuki Y."/>
            <person name="Arimoto A."/>
            <person name="Ishii H."/>
            <person name="Satoh N."/>
            <person name="Nishiyama T."/>
            <person name="Hasebe M."/>
            <person name="Maruyama T."/>
            <person name="Minagawa J."/>
            <person name="Obokata J."/>
            <person name="Shigenobu S."/>
        </authorList>
    </citation>
    <scope>NUCLEOTIDE SEQUENCE [LARGE SCALE GENOMIC DNA]</scope>
</reference>
<evidence type="ECO:0000313" key="3">
    <source>
        <dbReference type="EMBL" id="GFN97344.1"/>
    </source>
</evidence>
<keyword evidence="1" id="KW-1133">Transmembrane helix</keyword>
<comment type="caution">
    <text evidence="3">The sequence shown here is derived from an EMBL/GenBank/DDBJ whole genome shotgun (WGS) entry which is preliminary data.</text>
</comment>
<organism evidence="3 4">
    <name type="scientific">Plakobranchus ocellatus</name>
    <dbReference type="NCBI Taxonomy" id="259542"/>
    <lineage>
        <taxon>Eukaryota</taxon>
        <taxon>Metazoa</taxon>
        <taxon>Spiralia</taxon>
        <taxon>Lophotrochozoa</taxon>
        <taxon>Mollusca</taxon>
        <taxon>Gastropoda</taxon>
        <taxon>Heterobranchia</taxon>
        <taxon>Euthyneura</taxon>
        <taxon>Panpulmonata</taxon>
        <taxon>Sacoglossa</taxon>
        <taxon>Placobranchoidea</taxon>
        <taxon>Plakobranchidae</taxon>
        <taxon>Plakobranchus</taxon>
    </lineage>
</organism>
<feature type="signal peptide" evidence="2">
    <location>
        <begin position="1"/>
        <end position="22"/>
    </location>
</feature>
<evidence type="ECO:0000256" key="2">
    <source>
        <dbReference type="SAM" id="SignalP"/>
    </source>
</evidence>
<dbReference type="EMBL" id="BLXT01002742">
    <property type="protein sequence ID" value="GFN97344.1"/>
    <property type="molecule type" value="Genomic_DNA"/>
</dbReference>
<keyword evidence="2" id="KW-0732">Signal</keyword>
<keyword evidence="1" id="KW-0812">Transmembrane</keyword>
<feature type="chain" id="PRO_5043786133" evidence="2">
    <location>
        <begin position="23"/>
        <end position="350"/>
    </location>
</feature>
<gene>
    <name evidence="3" type="ORF">PoB_002385000</name>
</gene>
<evidence type="ECO:0000256" key="1">
    <source>
        <dbReference type="SAM" id="Phobius"/>
    </source>
</evidence>
<name>A0AAV3ZRW8_9GAST</name>